<name>A0A9P6X6I5_RHIOR</name>
<accession>A0A9P6X6I5</accession>
<keyword evidence="3 7" id="KW-0805">Transcription regulation</keyword>
<gene>
    <name evidence="9" type="ORF">G6F64_007580</name>
</gene>
<dbReference type="AlphaFoldDB" id="A0A9P6X6I5"/>
<comment type="subcellular location">
    <subcellularLocation>
        <location evidence="1 7">Nucleus</location>
    </subcellularLocation>
</comment>
<dbReference type="Pfam" id="PF10744">
    <property type="entry name" value="Med1"/>
    <property type="match status" value="1"/>
</dbReference>
<evidence type="ECO:0000256" key="1">
    <source>
        <dbReference type="ARBA" id="ARBA00004123"/>
    </source>
</evidence>
<dbReference type="Proteomes" id="UP000716291">
    <property type="component" value="Unassembled WGS sequence"/>
</dbReference>
<keyword evidence="5 7" id="KW-0804">Transcription</keyword>
<evidence type="ECO:0000259" key="8">
    <source>
        <dbReference type="Pfam" id="PF10744"/>
    </source>
</evidence>
<proteinExistence type="inferred from homology"/>
<dbReference type="InterPro" id="IPR019680">
    <property type="entry name" value="Mediator_Med1"/>
</dbReference>
<evidence type="ECO:0000313" key="10">
    <source>
        <dbReference type="Proteomes" id="UP000716291"/>
    </source>
</evidence>
<dbReference type="GO" id="GO:0003712">
    <property type="term" value="F:transcription coregulator activity"/>
    <property type="evidence" value="ECO:0007669"/>
    <property type="project" value="InterPro"/>
</dbReference>
<keyword evidence="4 7" id="KW-0010">Activator</keyword>
<evidence type="ECO:0000256" key="4">
    <source>
        <dbReference type="ARBA" id="ARBA00023159"/>
    </source>
</evidence>
<evidence type="ECO:0000256" key="5">
    <source>
        <dbReference type="ARBA" id="ARBA00023163"/>
    </source>
</evidence>
<sequence>MSKSTEPSKNSISSAIFGLQDTLQFHALGPVNLDKARDEFSQQINSIRNICSQFETEVLGDVMKMGVGADPAFRKHFTHLKEQAALESTVIRLKEILISSKEQLELPLKEKEESKSKIEIQRLEKLAQSMGLITFVDSSKMFESDSPTSTITLGGTLIVIDIDIDDKGKVQKTKVTYVSESMQSDQDDRVDKILTENLQLRKFDLFKRNLWSLALLDQLNIKYKPLDFFSITKNLLQDLKAVCLIESEIEFDFSSILTEGHGIPCLHLSYPGISIAYWLDKPTISSTDWNQVKQLLQQNENHDVLIRASKILISFEDSTQLMHYLPLSRPNYLLAFDETEDSIKEGVDGEHFKVVYENSYPKFMSPMRYVKPLSTIPDSVPVPVRFVATVEPPIAMADELCQTLMNVIGLLNTEAMEQYAIKNTSQCPSLEEILVPNIMLKKQYSCDKQVYKWMSSSSTSAKIVSRIPFQHPVQIYNILQCLRQQEMFNTLFKSIFNETQSEDRSAASVSVSLKDILAENEKDSYLILEVATMDAPYSIHMTLAPPQGSSFVMVPLSIDIPTDDPTKPIVRLHSSPIHKWNMNVFNQDLMTKELQSHYNVPLFIRWLFDRMSQESFIKRERMDIDDDLFKKSIKTE</sequence>
<keyword evidence="10" id="KW-1185">Reference proteome</keyword>
<evidence type="ECO:0000256" key="6">
    <source>
        <dbReference type="ARBA" id="ARBA00023242"/>
    </source>
</evidence>
<evidence type="ECO:0000256" key="7">
    <source>
        <dbReference type="RuleBase" id="RU364059"/>
    </source>
</evidence>
<feature type="domain" description="Mediator complex subunit Med1" evidence="8">
    <location>
        <begin position="115"/>
        <end position="497"/>
    </location>
</feature>
<keyword evidence="6 7" id="KW-0539">Nucleus</keyword>
<dbReference type="GO" id="GO:0016592">
    <property type="term" value="C:mediator complex"/>
    <property type="evidence" value="ECO:0007669"/>
    <property type="project" value="InterPro"/>
</dbReference>
<evidence type="ECO:0000256" key="3">
    <source>
        <dbReference type="ARBA" id="ARBA00023015"/>
    </source>
</evidence>
<dbReference type="EMBL" id="JAANQT010001129">
    <property type="protein sequence ID" value="KAG1306459.1"/>
    <property type="molecule type" value="Genomic_DNA"/>
</dbReference>
<dbReference type="OrthoDB" id="2281547at2759"/>
<evidence type="ECO:0000313" key="9">
    <source>
        <dbReference type="EMBL" id="KAG1306459.1"/>
    </source>
</evidence>
<dbReference type="PANTHER" id="PTHR35041:SF4">
    <property type="entry name" value="MEDIATOR OF RNA POLYMERASE II TRANSCRIPTION SUBUNIT 1"/>
    <property type="match status" value="1"/>
</dbReference>
<dbReference type="PANTHER" id="PTHR35041">
    <property type="entry name" value="MEDIATOR OF RNA POLYMERASE II TRANSCRIPTION SUBUNIT 1"/>
    <property type="match status" value="1"/>
</dbReference>
<comment type="caution">
    <text evidence="9">The sequence shown here is derived from an EMBL/GenBank/DDBJ whole genome shotgun (WGS) entry which is preliminary data.</text>
</comment>
<comment type="function">
    <text evidence="7">Component of the Mediator complex, a coactivator involved in the regulated transcription of nearly all RNA polymerase II-dependent genes. Mediator functions as a bridge to convey information from gene-specific regulatory proteins to the basal RNA polymerase II transcription machinery. Mediator is recruited to promoters by direct interactions with regulatory proteins and serves as a scaffold for the assembly of a functional preinitiation complex with RNA polymerase II and the general transcription factors.</text>
</comment>
<organism evidence="9 10">
    <name type="scientific">Rhizopus oryzae</name>
    <name type="common">Mucormycosis agent</name>
    <name type="synonym">Rhizopus arrhizus var. delemar</name>
    <dbReference type="NCBI Taxonomy" id="64495"/>
    <lineage>
        <taxon>Eukaryota</taxon>
        <taxon>Fungi</taxon>
        <taxon>Fungi incertae sedis</taxon>
        <taxon>Mucoromycota</taxon>
        <taxon>Mucoromycotina</taxon>
        <taxon>Mucoromycetes</taxon>
        <taxon>Mucorales</taxon>
        <taxon>Mucorineae</taxon>
        <taxon>Rhizopodaceae</taxon>
        <taxon>Rhizopus</taxon>
    </lineage>
</organism>
<protein>
    <recommendedName>
        <fullName evidence="7">Mediator of RNA polymerase II transcription subunit 1</fullName>
    </recommendedName>
    <alternativeName>
        <fullName evidence="7">Mediator complex subunit 1</fullName>
    </alternativeName>
</protein>
<evidence type="ECO:0000256" key="2">
    <source>
        <dbReference type="ARBA" id="ARBA00006210"/>
    </source>
</evidence>
<reference evidence="9" key="1">
    <citation type="journal article" date="2020" name="Microb. Genom.">
        <title>Genetic diversity of clinical and environmental Mucorales isolates obtained from an investigation of mucormycosis cases among solid organ transplant recipients.</title>
        <authorList>
            <person name="Nguyen M.H."/>
            <person name="Kaul D."/>
            <person name="Muto C."/>
            <person name="Cheng S.J."/>
            <person name="Richter R.A."/>
            <person name="Bruno V.M."/>
            <person name="Liu G."/>
            <person name="Beyhan S."/>
            <person name="Sundermann A.J."/>
            <person name="Mounaud S."/>
            <person name="Pasculle A.W."/>
            <person name="Nierman W.C."/>
            <person name="Driscoll E."/>
            <person name="Cumbie R."/>
            <person name="Clancy C.J."/>
            <person name="Dupont C.L."/>
        </authorList>
    </citation>
    <scope>NUCLEOTIDE SEQUENCE</scope>
    <source>
        <strain evidence="9">GL11</strain>
    </source>
</reference>
<comment type="similarity">
    <text evidence="2 7">Belongs to the Mediator complex subunit 1 family.</text>
</comment>
<dbReference type="GO" id="GO:0045944">
    <property type="term" value="P:positive regulation of transcription by RNA polymerase II"/>
    <property type="evidence" value="ECO:0007669"/>
    <property type="project" value="UniProtKB-ARBA"/>
</dbReference>